<evidence type="ECO:0000259" key="3">
    <source>
        <dbReference type="PROSITE" id="PS51186"/>
    </source>
</evidence>
<dbReference type="OrthoDB" id="9796919at2"/>
<evidence type="ECO:0000256" key="2">
    <source>
        <dbReference type="ARBA" id="ARBA00023315"/>
    </source>
</evidence>
<proteinExistence type="predicted"/>
<protein>
    <submittedName>
        <fullName evidence="4">GNAT family N-acetyltransferase</fullName>
    </submittedName>
</protein>
<comment type="caution">
    <text evidence="4">The sequence shown here is derived from an EMBL/GenBank/DDBJ whole genome shotgun (WGS) entry which is preliminary data.</text>
</comment>
<dbReference type="CDD" id="cd04301">
    <property type="entry name" value="NAT_SF"/>
    <property type="match status" value="1"/>
</dbReference>
<dbReference type="Gene3D" id="3.40.630.30">
    <property type="match status" value="1"/>
</dbReference>
<dbReference type="InterPro" id="IPR016181">
    <property type="entry name" value="Acyl_CoA_acyltransferase"/>
</dbReference>
<dbReference type="Proteomes" id="UP000307749">
    <property type="component" value="Unassembled WGS sequence"/>
</dbReference>
<organism evidence="4 5">
    <name type="scientific">Metallibacterium scheffleri</name>
    <dbReference type="NCBI Taxonomy" id="993689"/>
    <lineage>
        <taxon>Bacteria</taxon>
        <taxon>Pseudomonadati</taxon>
        <taxon>Pseudomonadota</taxon>
        <taxon>Gammaproteobacteria</taxon>
        <taxon>Lysobacterales</taxon>
        <taxon>Rhodanobacteraceae</taxon>
        <taxon>Metallibacterium</taxon>
    </lineage>
</organism>
<dbReference type="InterPro" id="IPR050680">
    <property type="entry name" value="YpeA/RimI_acetyltransf"/>
</dbReference>
<dbReference type="PROSITE" id="PS51186">
    <property type="entry name" value="GNAT"/>
    <property type="match status" value="1"/>
</dbReference>
<sequence>MSDLHLLDNIIWNTLSGTQAGFAAGTAQARRYARGFSPIAGFAEAESPDFDALAPFCAAGERLYCDRWSGKAPPGWQIDAESTMFKMVWDAPIPAHDPASDAVPLRPEHAAQALTLAAQTQPGPFGLRTPELGDYFGYFDGERLVAMAGERFQAGTLREISGVCTHPDFQGRGMARRLMLKLVRREMLRGEQPFLHVMRANVHARALYQRMGFRDYLETVVRVVSLR</sequence>
<dbReference type="STRING" id="993689.GCA_002077135_01982"/>
<gene>
    <name evidence="4" type="ORF">B1806_05390</name>
</gene>
<dbReference type="PANTHER" id="PTHR43420">
    <property type="entry name" value="ACETYLTRANSFERASE"/>
    <property type="match status" value="1"/>
</dbReference>
<dbReference type="AlphaFoldDB" id="A0A4S3KPP2"/>
<keyword evidence="5" id="KW-1185">Reference proteome</keyword>
<keyword evidence="2" id="KW-0012">Acyltransferase</keyword>
<dbReference type="InterPro" id="IPR000182">
    <property type="entry name" value="GNAT_dom"/>
</dbReference>
<keyword evidence="1 4" id="KW-0808">Transferase</keyword>
<dbReference type="InterPro" id="IPR013653">
    <property type="entry name" value="GCN5-like_dom"/>
</dbReference>
<evidence type="ECO:0000256" key="1">
    <source>
        <dbReference type="ARBA" id="ARBA00022679"/>
    </source>
</evidence>
<reference evidence="4 5" key="1">
    <citation type="submission" date="2017-02" db="EMBL/GenBank/DDBJ databases">
        <title>Whole genome sequencing of Metallibacterium scheffleri DSM 24874 (T).</title>
        <authorList>
            <person name="Kumar S."/>
            <person name="Patil P."/>
            <person name="Patil P.B."/>
        </authorList>
    </citation>
    <scope>NUCLEOTIDE SEQUENCE [LARGE SCALE GENOMIC DNA]</scope>
    <source>
        <strain evidence="4 5">DSM 24874</strain>
    </source>
</reference>
<accession>A0A4S3KPP2</accession>
<dbReference type="SUPFAM" id="SSF55729">
    <property type="entry name" value="Acyl-CoA N-acyltransferases (Nat)"/>
    <property type="match status" value="1"/>
</dbReference>
<dbReference type="Pfam" id="PF08445">
    <property type="entry name" value="FR47"/>
    <property type="match status" value="1"/>
</dbReference>
<evidence type="ECO:0000313" key="4">
    <source>
        <dbReference type="EMBL" id="THD10975.1"/>
    </source>
</evidence>
<dbReference type="RefSeq" id="WP_081127264.1">
    <property type="nucleotide sequence ID" value="NZ_LDOS01000002.1"/>
</dbReference>
<dbReference type="PANTHER" id="PTHR43420:SF3">
    <property type="entry name" value="N-ACETYLTRANSFERASE DOMAIN-CONTAINING PROTEIN"/>
    <property type="match status" value="1"/>
</dbReference>
<name>A0A4S3KPP2_9GAMM</name>
<evidence type="ECO:0000313" key="5">
    <source>
        <dbReference type="Proteomes" id="UP000307749"/>
    </source>
</evidence>
<dbReference type="GO" id="GO:0016747">
    <property type="term" value="F:acyltransferase activity, transferring groups other than amino-acyl groups"/>
    <property type="evidence" value="ECO:0007669"/>
    <property type="project" value="InterPro"/>
</dbReference>
<dbReference type="EMBL" id="MWQO01000017">
    <property type="protein sequence ID" value="THD10975.1"/>
    <property type="molecule type" value="Genomic_DNA"/>
</dbReference>
<feature type="domain" description="N-acetyltransferase" evidence="3">
    <location>
        <begin position="100"/>
        <end position="227"/>
    </location>
</feature>